<dbReference type="RefSeq" id="WP_009186636.1">
    <property type="nucleotide sequence ID" value="NZ_AMGM01000093.1"/>
</dbReference>
<proteinExistence type="predicted"/>
<dbReference type="EMBL" id="AMGM01000093">
    <property type="protein sequence ID" value="EKB47765.1"/>
    <property type="molecule type" value="Genomic_DNA"/>
</dbReference>
<name>K1KUG3_CECL9</name>
<organism evidence="1 2">
    <name type="scientific">Cecembia lonarensis (strain CCUG 58316 / KCTC 22772 / LW9)</name>
    <dbReference type="NCBI Taxonomy" id="1225176"/>
    <lineage>
        <taxon>Bacteria</taxon>
        <taxon>Pseudomonadati</taxon>
        <taxon>Bacteroidota</taxon>
        <taxon>Cytophagia</taxon>
        <taxon>Cytophagales</taxon>
        <taxon>Cyclobacteriaceae</taxon>
        <taxon>Cecembia</taxon>
    </lineage>
</organism>
<dbReference type="OrthoDB" id="9788332at2"/>
<gene>
    <name evidence="1" type="ORF">B879_03621</name>
</gene>
<keyword evidence="2" id="KW-1185">Reference proteome</keyword>
<dbReference type="AlphaFoldDB" id="K1KUG3"/>
<dbReference type="Pfam" id="PF09912">
    <property type="entry name" value="DUF2141"/>
    <property type="match status" value="1"/>
</dbReference>
<accession>K1KUG3</accession>
<evidence type="ECO:0000313" key="2">
    <source>
        <dbReference type="Proteomes" id="UP000004478"/>
    </source>
</evidence>
<comment type="caution">
    <text evidence="1">The sequence shown here is derived from an EMBL/GenBank/DDBJ whole genome shotgun (WGS) entry which is preliminary data.</text>
</comment>
<sequence>MKLFILILTLFAFAFQPKEDNTLQLTVNNVKNNQGVVRVLLFKGPEGFPDVVEKAHGNASVKIENGKAKITFENLPEGTYALSVFHDSQNTGKLRTNAFGVPRDGYGFSNNATGTFGPPSFEKAAFKVTAGKNHVEIDLR</sequence>
<dbReference type="InterPro" id="IPR018673">
    <property type="entry name" value="DUF2141"/>
</dbReference>
<evidence type="ECO:0008006" key="3">
    <source>
        <dbReference type="Google" id="ProtNLM"/>
    </source>
</evidence>
<reference evidence="1 2" key="1">
    <citation type="journal article" date="2012" name="J. Bacteriol.">
        <title>Draft Genome Sequence of Cecembia lonarensis Strain LW9T, Isolated from Lonar Lake, a Haloalkaline Lake in India.</title>
        <authorList>
            <person name="Shivaji S."/>
            <person name="Ara S."/>
            <person name="Singh A."/>
            <person name="Pinnaka A.K."/>
        </authorList>
    </citation>
    <scope>NUCLEOTIDE SEQUENCE [LARGE SCALE GENOMIC DNA]</scope>
    <source>
        <strain evidence="1 2">LW9</strain>
    </source>
</reference>
<evidence type="ECO:0000313" key="1">
    <source>
        <dbReference type="EMBL" id="EKB47765.1"/>
    </source>
</evidence>
<dbReference type="Proteomes" id="UP000004478">
    <property type="component" value="Unassembled WGS sequence"/>
</dbReference>
<protein>
    <recommendedName>
        <fullName evidence="3">DUF2141 domain-containing protein</fullName>
    </recommendedName>
</protein>